<sequence length="158" mass="17763">MGKKQDREVAIALPKKTDSMAQTAAADDTGRPVHEWTGMEKISKVRQGMTRKDLEDVKESFGLDYETLAKVLSVAKATLFNKKGAEKFNPSLSEKIFVLADLYSYGLSVFGEKERFNSWLEKENRALGYARPLELLDTMIGVDEVKNMIGRIEHGIYA</sequence>
<organism evidence="3 4">
    <name type="scientific">Cnuella takakiae</name>
    <dbReference type="NCBI Taxonomy" id="1302690"/>
    <lineage>
        <taxon>Bacteria</taxon>
        <taxon>Pseudomonadati</taxon>
        <taxon>Bacteroidota</taxon>
        <taxon>Chitinophagia</taxon>
        <taxon>Chitinophagales</taxon>
        <taxon>Chitinophagaceae</taxon>
        <taxon>Cnuella</taxon>
    </lineage>
</organism>
<dbReference type="GO" id="GO:0003677">
    <property type="term" value="F:DNA binding"/>
    <property type="evidence" value="ECO:0007669"/>
    <property type="project" value="InterPro"/>
</dbReference>
<dbReference type="Pfam" id="PF09722">
    <property type="entry name" value="Xre_MbcA_ParS_C"/>
    <property type="match status" value="1"/>
</dbReference>
<dbReference type="InterPro" id="IPR011979">
    <property type="entry name" value="Antitox_Xre"/>
</dbReference>
<dbReference type="EMBL" id="FQUO01000002">
    <property type="protein sequence ID" value="SHE63217.1"/>
    <property type="molecule type" value="Genomic_DNA"/>
</dbReference>
<dbReference type="InterPro" id="IPR046847">
    <property type="entry name" value="Xre-like_HTH"/>
</dbReference>
<proteinExistence type="predicted"/>
<dbReference type="InterPro" id="IPR024467">
    <property type="entry name" value="Xre/MbcA/ParS-like_toxin-bd"/>
</dbReference>
<dbReference type="Pfam" id="PF20432">
    <property type="entry name" value="Xre-like-HTH"/>
    <property type="match status" value="1"/>
</dbReference>
<feature type="domain" description="Antitoxin Xre/MbcA/ParS-like toxin-binding" evidence="1">
    <location>
        <begin position="108"/>
        <end position="155"/>
    </location>
</feature>
<dbReference type="Proteomes" id="UP000184368">
    <property type="component" value="Unassembled WGS sequence"/>
</dbReference>
<accession>A0A1M4V2V2</accession>
<dbReference type="NCBIfam" id="TIGR02293">
    <property type="entry name" value="TAS_TIGR02293"/>
    <property type="match status" value="1"/>
</dbReference>
<evidence type="ECO:0000259" key="2">
    <source>
        <dbReference type="Pfam" id="PF20432"/>
    </source>
</evidence>
<reference evidence="3 4" key="1">
    <citation type="submission" date="2016-11" db="EMBL/GenBank/DDBJ databases">
        <authorList>
            <person name="Jaros S."/>
            <person name="Januszkiewicz K."/>
            <person name="Wedrychowicz H."/>
        </authorList>
    </citation>
    <scope>NUCLEOTIDE SEQUENCE [LARGE SCALE GENOMIC DNA]</scope>
    <source>
        <strain evidence="3 4">DSM 26897</strain>
    </source>
</reference>
<feature type="domain" description="Antitoxin Xre-like helix-turn-helix" evidence="2">
    <location>
        <begin position="42"/>
        <end position="97"/>
    </location>
</feature>
<evidence type="ECO:0000259" key="1">
    <source>
        <dbReference type="Pfam" id="PF09722"/>
    </source>
</evidence>
<keyword evidence="4" id="KW-1185">Reference proteome</keyword>
<evidence type="ECO:0000313" key="3">
    <source>
        <dbReference type="EMBL" id="SHE63217.1"/>
    </source>
</evidence>
<evidence type="ECO:0000313" key="4">
    <source>
        <dbReference type="Proteomes" id="UP000184368"/>
    </source>
</evidence>
<dbReference type="AlphaFoldDB" id="A0A1M4V2V2"/>
<protein>
    <submittedName>
        <fullName evidence="3">Putative toxin-antitoxin system antitoxin component, TIGR02293 family</fullName>
    </submittedName>
</protein>
<dbReference type="STRING" id="1302690.BUE76_13120"/>
<name>A0A1M4V2V2_9BACT</name>
<gene>
    <name evidence="3" type="ORF">SAMN05444008_102116</name>
</gene>